<sequence length="71" mass="8115">MGLFSSEVPTAQPVQRGGVDLKCDHCGHDRFYQGEAQLHTLTGTLFGLEAFEGSADYYTCERCRRMHWFQQ</sequence>
<keyword evidence="2" id="KW-1185">Reference proteome</keyword>
<comment type="caution">
    <text evidence="1">The sequence shown here is derived from an EMBL/GenBank/DDBJ whole genome shotgun (WGS) entry which is preliminary data.</text>
</comment>
<evidence type="ECO:0000313" key="1">
    <source>
        <dbReference type="EMBL" id="MFD2609572.1"/>
    </source>
</evidence>
<accession>A0ABW5P2Q4</accession>
<proteinExistence type="predicted"/>
<gene>
    <name evidence="1" type="ORF">ACFSR9_08990</name>
</gene>
<dbReference type="RefSeq" id="WP_386845055.1">
    <property type="nucleotide sequence ID" value="NZ_JBHUMK010000037.1"/>
</dbReference>
<protein>
    <recommendedName>
        <fullName evidence="3">DNA-binding protein</fullName>
    </recommendedName>
</protein>
<dbReference type="EMBL" id="JBHUMK010000037">
    <property type="protein sequence ID" value="MFD2609572.1"/>
    <property type="molecule type" value="Genomic_DNA"/>
</dbReference>
<evidence type="ECO:0008006" key="3">
    <source>
        <dbReference type="Google" id="ProtNLM"/>
    </source>
</evidence>
<reference evidence="2" key="1">
    <citation type="journal article" date="2019" name="Int. J. Syst. Evol. Microbiol.">
        <title>The Global Catalogue of Microorganisms (GCM) 10K type strain sequencing project: providing services to taxonomists for standard genome sequencing and annotation.</title>
        <authorList>
            <consortium name="The Broad Institute Genomics Platform"/>
            <consortium name="The Broad Institute Genome Sequencing Center for Infectious Disease"/>
            <person name="Wu L."/>
            <person name="Ma J."/>
        </authorList>
    </citation>
    <scope>NUCLEOTIDE SEQUENCE [LARGE SCALE GENOMIC DNA]</scope>
    <source>
        <strain evidence="2">KCTC 33842</strain>
    </source>
</reference>
<dbReference type="Proteomes" id="UP001597475">
    <property type="component" value="Unassembled WGS sequence"/>
</dbReference>
<organism evidence="1 2">
    <name type="scientific">Deinococcus taklimakanensis</name>
    <dbReference type="NCBI Taxonomy" id="536443"/>
    <lineage>
        <taxon>Bacteria</taxon>
        <taxon>Thermotogati</taxon>
        <taxon>Deinococcota</taxon>
        <taxon>Deinococci</taxon>
        <taxon>Deinococcales</taxon>
        <taxon>Deinococcaceae</taxon>
        <taxon>Deinococcus</taxon>
    </lineage>
</organism>
<evidence type="ECO:0000313" key="2">
    <source>
        <dbReference type="Proteomes" id="UP001597475"/>
    </source>
</evidence>
<name>A0ABW5P2Q4_9DEIO</name>